<evidence type="ECO:0000313" key="3">
    <source>
        <dbReference type="EMBL" id="MBE0458290.1"/>
    </source>
</evidence>
<name>A0ABR9FN90_9GAMM</name>
<dbReference type="Gene3D" id="3.60.10.10">
    <property type="entry name" value="Endonuclease/exonuclease/phosphatase"/>
    <property type="match status" value="1"/>
</dbReference>
<dbReference type="InterPro" id="IPR005135">
    <property type="entry name" value="Endo/exonuclease/phosphatase"/>
</dbReference>
<reference evidence="3 4" key="1">
    <citation type="submission" date="2020-07" db="EMBL/GenBank/DDBJ databases">
        <title>Halophilic bacteria isolated from french cheeses.</title>
        <authorList>
            <person name="Kothe C.I."/>
            <person name="Farah-Kraiem B."/>
            <person name="Renault P."/>
            <person name="Dridi B."/>
        </authorList>
    </citation>
    <scope>NUCLEOTIDE SEQUENCE [LARGE SCALE GENOMIC DNA]</scope>
    <source>
        <strain evidence="3 4">FME14</strain>
    </source>
</reference>
<keyword evidence="3" id="KW-0540">Nuclease</keyword>
<evidence type="ECO:0000256" key="1">
    <source>
        <dbReference type="SAM" id="Phobius"/>
    </source>
</evidence>
<accession>A0ABR9FN90</accession>
<keyword evidence="1" id="KW-0472">Membrane</keyword>
<keyword evidence="3" id="KW-0255">Endonuclease</keyword>
<dbReference type="Proteomes" id="UP000707245">
    <property type="component" value="Unassembled WGS sequence"/>
</dbReference>
<keyword evidence="4" id="KW-1185">Reference proteome</keyword>
<feature type="transmembrane region" description="Helical" evidence="1">
    <location>
        <begin position="33"/>
        <end position="55"/>
    </location>
</feature>
<dbReference type="EMBL" id="RRZA01000037">
    <property type="protein sequence ID" value="MBE0458290.1"/>
    <property type="molecule type" value="Genomic_DNA"/>
</dbReference>
<organism evidence="3 4">
    <name type="scientific">Pseudoalteromonas prydzensis</name>
    <dbReference type="NCBI Taxonomy" id="182141"/>
    <lineage>
        <taxon>Bacteria</taxon>
        <taxon>Pseudomonadati</taxon>
        <taxon>Pseudomonadota</taxon>
        <taxon>Gammaproteobacteria</taxon>
        <taxon>Alteromonadales</taxon>
        <taxon>Pseudoalteromonadaceae</taxon>
        <taxon>Pseudoalteromonas</taxon>
    </lineage>
</organism>
<sequence length="371" mass="42582">MLILFAIISTILLIASVLPLSYSQHYMVRGGDFIRLQICYGALINLLLIFSYAIFVTSSIPLIVMIGINLFVLILQGYWIYPYCWFARHEVKNSGPQAEHSIRIMSANVLMSNHHSDALISLVKQHKPDLLITLESDLWWQNQLTALHNDYPYRIACPKDNRYGMHVFSKYKIIQSQICELVSDDIPSIHMLFENNAGLQMQGHFIHPEPPSPTEKDSSRERDSELIIVAKAVKNPIRPVIVAGDLNDVAWSRSTQLFMKLSGFLDPRKGRGFFNTFHADYFFMRWPLDHLFHSPGFSVKCIKRLAKYGSDHFALLTELVYEDAQQQSLTEKDEDTDEIAQDLKMNGVNKHQVPTFKVTRAFNGPCAYLHY</sequence>
<keyword evidence="1" id="KW-1133">Transmembrane helix</keyword>
<dbReference type="Pfam" id="PF03372">
    <property type="entry name" value="Exo_endo_phos"/>
    <property type="match status" value="1"/>
</dbReference>
<keyword evidence="1" id="KW-0812">Transmembrane</keyword>
<dbReference type="InterPro" id="IPR036691">
    <property type="entry name" value="Endo/exonu/phosph_ase_sf"/>
</dbReference>
<feature type="transmembrane region" description="Helical" evidence="1">
    <location>
        <begin position="62"/>
        <end position="81"/>
    </location>
</feature>
<keyword evidence="3" id="KW-0378">Hydrolase</keyword>
<proteinExistence type="predicted"/>
<comment type="caution">
    <text evidence="3">The sequence shown here is derived from an EMBL/GenBank/DDBJ whole genome shotgun (WGS) entry which is preliminary data.</text>
</comment>
<dbReference type="GO" id="GO:0004519">
    <property type="term" value="F:endonuclease activity"/>
    <property type="evidence" value="ECO:0007669"/>
    <property type="project" value="UniProtKB-KW"/>
</dbReference>
<gene>
    <name evidence="3" type="ORF">EI167_12695</name>
</gene>
<dbReference type="RefSeq" id="WP_192542025.1">
    <property type="nucleotide sequence ID" value="NZ_CAXYBX010000001.1"/>
</dbReference>
<protein>
    <submittedName>
        <fullName evidence="3">Endonuclease/exonuclease/phosphatase family protein</fullName>
    </submittedName>
</protein>
<feature type="domain" description="Endonuclease/exonuclease/phosphatase" evidence="2">
    <location>
        <begin position="105"/>
        <end position="312"/>
    </location>
</feature>
<dbReference type="SUPFAM" id="SSF56219">
    <property type="entry name" value="DNase I-like"/>
    <property type="match status" value="1"/>
</dbReference>
<evidence type="ECO:0000313" key="4">
    <source>
        <dbReference type="Proteomes" id="UP000707245"/>
    </source>
</evidence>
<evidence type="ECO:0000259" key="2">
    <source>
        <dbReference type="Pfam" id="PF03372"/>
    </source>
</evidence>